<feature type="region of interest" description="Disordered" evidence="2">
    <location>
        <begin position="1684"/>
        <end position="1887"/>
    </location>
</feature>
<evidence type="ECO:0000313" key="4">
    <source>
        <dbReference type="Proteomes" id="UP000198287"/>
    </source>
</evidence>
<feature type="region of interest" description="Disordered" evidence="2">
    <location>
        <begin position="1171"/>
        <end position="1193"/>
    </location>
</feature>
<feature type="compositionally biased region" description="Low complexity" evidence="2">
    <location>
        <begin position="233"/>
        <end position="243"/>
    </location>
</feature>
<feature type="compositionally biased region" description="Polar residues" evidence="2">
    <location>
        <begin position="1719"/>
        <end position="1735"/>
    </location>
</feature>
<feature type="compositionally biased region" description="Basic residues" evidence="2">
    <location>
        <begin position="922"/>
        <end position="935"/>
    </location>
</feature>
<protein>
    <submittedName>
        <fullName evidence="3">Uncharacterized protein</fullName>
    </submittedName>
</protein>
<evidence type="ECO:0000256" key="1">
    <source>
        <dbReference type="SAM" id="Coils"/>
    </source>
</evidence>
<name>A0A226D1H0_FOLCA</name>
<feature type="region of interest" description="Disordered" evidence="2">
    <location>
        <begin position="141"/>
        <end position="178"/>
    </location>
</feature>
<feature type="compositionally biased region" description="Polar residues" evidence="2">
    <location>
        <begin position="270"/>
        <end position="280"/>
    </location>
</feature>
<dbReference type="OrthoDB" id="8299610at2759"/>
<feature type="compositionally biased region" description="Low complexity" evidence="2">
    <location>
        <begin position="1850"/>
        <end position="1868"/>
    </location>
</feature>
<feature type="compositionally biased region" description="Low complexity" evidence="2">
    <location>
        <begin position="963"/>
        <end position="982"/>
    </location>
</feature>
<feature type="region of interest" description="Disordered" evidence="2">
    <location>
        <begin position="359"/>
        <end position="407"/>
    </location>
</feature>
<feature type="coiled-coil region" evidence="1">
    <location>
        <begin position="1057"/>
        <end position="1103"/>
    </location>
</feature>
<keyword evidence="4" id="KW-1185">Reference proteome</keyword>
<reference evidence="3 4" key="1">
    <citation type="submission" date="2015-12" db="EMBL/GenBank/DDBJ databases">
        <title>The genome of Folsomia candida.</title>
        <authorList>
            <person name="Faddeeva A."/>
            <person name="Derks M.F."/>
            <person name="Anvar Y."/>
            <person name="Smit S."/>
            <person name="Van Straalen N."/>
            <person name="Roelofs D."/>
        </authorList>
    </citation>
    <scope>NUCLEOTIDE SEQUENCE [LARGE SCALE GENOMIC DNA]</scope>
    <source>
        <strain evidence="3 4">VU population</strain>
        <tissue evidence="3">Whole body</tissue>
    </source>
</reference>
<feature type="compositionally biased region" description="Basic and acidic residues" evidence="2">
    <location>
        <begin position="1415"/>
        <end position="1432"/>
    </location>
</feature>
<feature type="compositionally biased region" description="Basic and acidic residues" evidence="2">
    <location>
        <begin position="1751"/>
        <end position="1763"/>
    </location>
</feature>
<feature type="region of interest" description="Disordered" evidence="2">
    <location>
        <begin position="1"/>
        <end position="70"/>
    </location>
</feature>
<feature type="region of interest" description="Disordered" evidence="2">
    <location>
        <begin position="1276"/>
        <end position="1348"/>
    </location>
</feature>
<feature type="region of interest" description="Disordered" evidence="2">
    <location>
        <begin position="478"/>
        <end position="539"/>
    </location>
</feature>
<feature type="compositionally biased region" description="Low complexity" evidence="2">
    <location>
        <begin position="39"/>
        <end position="48"/>
    </location>
</feature>
<feature type="region of interest" description="Disordered" evidence="2">
    <location>
        <begin position="914"/>
        <end position="984"/>
    </location>
</feature>
<feature type="compositionally biased region" description="Low complexity" evidence="2">
    <location>
        <begin position="518"/>
        <end position="539"/>
    </location>
</feature>
<feature type="compositionally biased region" description="Basic and acidic residues" evidence="2">
    <location>
        <begin position="51"/>
        <end position="66"/>
    </location>
</feature>
<proteinExistence type="predicted"/>
<dbReference type="Proteomes" id="UP000198287">
    <property type="component" value="Unassembled WGS sequence"/>
</dbReference>
<feature type="compositionally biased region" description="Low complexity" evidence="2">
    <location>
        <begin position="427"/>
        <end position="452"/>
    </location>
</feature>
<dbReference type="CDD" id="cd23767">
    <property type="entry name" value="IQCD"/>
    <property type="match status" value="1"/>
</dbReference>
<feature type="compositionally biased region" description="Basic and acidic residues" evidence="2">
    <location>
        <begin position="1490"/>
        <end position="1500"/>
    </location>
</feature>
<feature type="compositionally biased region" description="Basic and acidic residues" evidence="2">
    <location>
        <begin position="384"/>
        <end position="407"/>
    </location>
</feature>
<feature type="compositionally biased region" description="Polar residues" evidence="2">
    <location>
        <begin position="1542"/>
        <end position="1557"/>
    </location>
</feature>
<feature type="region of interest" description="Disordered" evidence="2">
    <location>
        <begin position="685"/>
        <end position="751"/>
    </location>
</feature>
<organism evidence="3 4">
    <name type="scientific">Folsomia candida</name>
    <name type="common">Springtail</name>
    <dbReference type="NCBI Taxonomy" id="158441"/>
    <lineage>
        <taxon>Eukaryota</taxon>
        <taxon>Metazoa</taxon>
        <taxon>Ecdysozoa</taxon>
        <taxon>Arthropoda</taxon>
        <taxon>Hexapoda</taxon>
        <taxon>Collembola</taxon>
        <taxon>Entomobryomorpha</taxon>
        <taxon>Isotomoidea</taxon>
        <taxon>Isotomidae</taxon>
        <taxon>Proisotominae</taxon>
        <taxon>Folsomia</taxon>
    </lineage>
</organism>
<feature type="region of interest" description="Disordered" evidence="2">
    <location>
        <begin position="426"/>
        <end position="452"/>
    </location>
</feature>
<keyword evidence="1" id="KW-0175">Coiled coil</keyword>
<feature type="compositionally biased region" description="Polar residues" evidence="2">
    <location>
        <begin position="207"/>
        <end position="232"/>
    </location>
</feature>
<comment type="caution">
    <text evidence="3">The sequence shown here is derived from an EMBL/GenBank/DDBJ whole genome shotgun (WGS) entry which is preliminary data.</text>
</comment>
<dbReference type="PROSITE" id="PS50096">
    <property type="entry name" value="IQ"/>
    <property type="match status" value="1"/>
</dbReference>
<feature type="region of interest" description="Disordered" evidence="2">
    <location>
        <begin position="314"/>
        <end position="347"/>
    </location>
</feature>
<feature type="compositionally biased region" description="Basic and acidic residues" evidence="2">
    <location>
        <begin position="1785"/>
        <end position="1807"/>
    </location>
</feature>
<feature type="compositionally biased region" description="Acidic residues" evidence="2">
    <location>
        <begin position="1621"/>
        <end position="1632"/>
    </location>
</feature>
<feature type="region of interest" description="Disordered" evidence="2">
    <location>
        <begin position="1409"/>
        <end position="1432"/>
    </location>
</feature>
<feature type="region of interest" description="Disordered" evidence="2">
    <location>
        <begin position="1358"/>
        <end position="1377"/>
    </location>
</feature>
<accession>A0A226D1H0</accession>
<feature type="compositionally biased region" description="Polar residues" evidence="2">
    <location>
        <begin position="1276"/>
        <end position="1291"/>
    </location>
</feature>
<gene>
    <name evidence="3" type="ORF">Fcan01_26236</name>
</gene>
<feature type="region of interest" description="Disordered" evidence="2">
    <location>
        <begin position="197"/>
        <end position="292"/>
    </location>
</feature>
<evidence type="ECO:0000313" key="3">
    <source>
        <dbReference type="EMBL" id="OXA38910.1"/>
    </source>
</evidence>
<feature type="compositionally biased region" description="Polar residues" evidence="2">
    <location>
        <begin position="1695"/>
        <end position="1704"/>
    </location>
</feature>
<feature type="compositionally biased region" description="Basic and acidic residues" evidence="2">
    <location>
        <begin position="318"/>
        <end position="334"/>
    </location>
</feature>
<dbReference type="OMA" id="YKSKFWE"/>
<sequence length="2185" mass="242117">MPLLSNSHPHSSCSRVHFAENDDNEDKSRGHGHLSRNENGNGDNTNDGGDNDDKKTPDRDEVRQDHTLPPLPIKKVALPIVRSKIDQHEAQFLLGVDDKKFQSTKTLKVTNGSLSSHHNNNLHEISDAANSASKIPKSLKNLVVREKIHPNVNPGRRKDPTKSSSKSPTRVNAIDLSNKNPYNTKIVVSRGVEMKRVDGKSDHISQPPVSTYGSSSCNNNIKPRTATTTRKQASSSTAESSSSKNLKRKSVTIEPSSLRPAKSKGKPSTVVVTPSSQNESAPLATTGAGEGHPGIVLAESYKTLKEFLNLPPVIPVSNDKKDDSQQQQEEDKAITEPPPTKSKPTANSYYKSKFWEYVDPNKKAPSSKPPEKPKAYDPTAVKSFIEKQKESRREKETADLKAKQEQLDKKKKHLALLKEKCRHLVVGSGKTPPTTTSLTATTSTKGLKTSTTTTSGDDAYNFIRKDVLEQVLQKVATGSAPPSSEIKVIHHKPPPPPRVQYHSVRPVIKSPHRPPQPQRRLPMSSPSSRTITNTTTSSAAVSRSSILLQEFETIVKRECINFFQTKHVATETMPQPSLPPPPSSSVEKRFSEKCVATTASLGELEKSNNIFSSKSSILSDNSSIISVKLRTMHDYDAAASKIQAAFKGYKERKILKEANILPRDLLRVKKMLALKRPVGIGGSGFKMSSFSSKMPEKPYDQESPSSSYSDYLKQKLGKNESKIRHVSPTVTPHAPARPTSSSSSRKSFNEPYPTEAIQRLQQEAQVAAVSRRNSLSELRKCVMLPETRPRPNLDASLLDTTLTPKNSSTGLLNLRRKSESLGLGIGQPAPSISAVLFEKLKGLQNAITTRKSVSAIHLTPPAVDDDFESISSIAHPHDSQDVSITDDYFGPSDSEMHHPRTLTSTPLKLLSETSLHQSQEQKHHRIHHGPRKSKSPKSPSSREDESASTTTVETDVELGPGQGHPTTTVTTSTTPGQPSSTSALPMPAMTLRYHAERERLNILEKAIQAATLYEKRHDRVAPPPVQAPPPPQPPVKVPTTSEIESIAKKVAEDRIKVNLAELEKEKWSNLIKQQESTQQTSSLNNLALEVMKCQQEAAAATAEVSKMMMQVGKSVLEDRQQERIFQENRIHQQQLQARISDDPVNMAAIVVAAVDEAQRIVERERQHREALSRVTRRPHQRGEEFQRVEEQEASEKQIFRFSTPSHQDVALQFPSFSSSSETPSVVGVGDDEQLEKELNQGDELSLDHLQSFVDDQPDNRFEQESSEVEMIKSVTQLSEQNNYHTSQNETPSKIEVVEDSFTSKPADDKTEESIGFEASFLSEEKEPTEEQGTESSIPEVADVDEDNKTESPLAISHIEEEEEQEIFENSKVESVSEVKAEVGTNISIGEFSRSKEEDDHDHDLASFMSDMQQSEGHDEMDKKHGSQMDDHENDFIYSGTVEEEEQKGIISSPTIEQFLVLDDSPGRLEGMEEEDDDEGKIVKISQPPFTKEHEEPERSESNIPILNDEIVPTKESEDIPLLSIQHSSLSPPPPEEAVHSVVINQTIESENVATSSPLEPGNVHKDESAPSAVEEDNNNNPESILESIGYDVDSDVGADIDISSNADRDLSNQSGQLIPSGDDENGVINDDDDGKKKPTIKTPSPPPSPLSIHDHKEEGAVTPPDTAQSDLNIDQLPQQMLVKVTIDNGKDNSENETMNENSPIVVTLETELVKDSEELSAQQQLPPPQDFSSLLSDPENKDVNSSLLSEVSDKYSESFLSDKEGDEEEADSEPRFEEEGDNDESESRAGSKNSYQEERDQSPEKDLILSPIVDSTPEEDSATSPTKDEFGEEDEKGSPRTTEMDPPQIPITTTTTLTLTPATTITTTFPETQSVPQPPPPPEPLEDKSELFQLVTQQRQRVEDEIRELEAQISTSPSDAIDDYLSALKQEGGDARIITCPRPPPPYPPVDSVLSTLHRHIDENRMEDPELIHRVVAEEVDRVWDEYVRTGNIKIEEQVVADVEEEKEEEDLEGDDFEIGDDIDASNMELFANYIRDNTVALTHLVRETIRSTLSIPELKTPVGFVDTCRRGVYALEAKEFKVPKTKEALIAAVERAIAPIPLEPKQVNGEKPQVLKNLTTHATWTCRPMDVVENILVPEIIQDELNWVNAWPEALLLQEECKDKIVAACLKDVLQNFEQAFKNC</sequence>
<dbReference type="EMBL" id="LNIX01000042">
    <property type="protein sequence ID" value="OXA38910.1"/>
    <property type="molecule type" value="Genomic_DNA"/>
</dbReference>
<feature type="compositionally biased region" description="Basic and acidic residues" evidence="2">
    <location>
        <begin position="1180"/>
        <end position="1193"/>
    </location>
</feature>
<feature type="compositionally biased region" description="Polar residues" evidence="2">
    <location>
        <begin position="1"/>
        <end position="14"/>
    </location>
</feature>
<evidence type="ECO:0000256" key="2">
    <source>
        <dbReference type="SAM" id="MobiDB-lite"/>
    </source>
</evidence>
<feature type="region of interest" description="Disordered" evidence="2">
    <location>
        <begin position="1467"/>
        <end position="1670"/>
    </location>
</feature>
<feature type="region of interest" description="Disordered" evidence="2">
    <location>
        <begin position="873"/>
        <end position="900"/>
    </location>
</feature>
<feature type="compositionally biased region" description="Basic and acidic residues" evidence="2">
    <location>
        <begin position="1368"/>
        <end position="1377"/>
    </location>
</feature>